<dbReference type="GO" id="GO:0030151">
    <property type="term" value="F:molybdenum ion binding"/>
    <property type="evidence" value="ECO:0007669"/>
    <property type="project" value="InterPro"/>
</dbReference>
<dbReference type="EMBL" id="KN840458">
    <property type="protein sequence ID" value="KIP10154.1"/>
    <property type="molecule type" value="Genomic_DNA"/>
</dbReference>
<proteinExistence type="predicted"/>
<protein>
    <recommendedName>
        <fullName evidence="1">MOSC domain-containing protein</fullName>
    </recommendedName>
</protein>
<dbReference type="OrthoDB" id="17255at2759"/>
<evidence type="ECO:0000313" key="3">
    <source>
        <dbReference type="Proteomes" id="UP000053257"/>
    </source>
</evidence>
<dbReference type="InterPro" id="IPR005303">
    <property type="entry name" value="MOCOS_middle"/>
</dbReference>
<dbReference type="PROSITE" id="PS51340">
    <property type="entry name" value="MOSC"/>
    <property type="match status" value="1"/>
</dbReference>
<sequence length="345" mass="37531">MEGPTDCFDNGQVTVTKILVHPIKSCRGTSVQESRYTPQGLENDRKWAIMDANKNVILTAREVPQLVMIHPRIQYDASSPTKGQLVISVPSEMGPVSFSVPLEPTSDILASWPIIEECSLFGVYRMDAYICRSASPSGPSPSDVLSEFLGKDVHLIMKGPTPRMCPPTLAFPDLKAKFVFQDGYPLLVASEESLDAVASAICQAAQIAPDQPGRIGGMNRERWSDEKVPIERFRPNIVVKGAGVPFAEDTWQRITIHAGANRDVDESRTITLVSRCARCLLPNVDPSTGIRDAAVPYKVIMKFRTGVDPSNANKPCFGSNGVPGGNGVVRVGDHIAIRGWVQPGH</sequence>
<gene>
    <name evidence="2" type="ORF">PHLGIDRAFT_66205</name>
</gene>
<keyword evidence="3" id="KW-1185">Reference proteome</keyword>
<dbReference type="Pfam" id="PF03476">
    <property type="entry name" value="MOSC_N"/>
    <property type="match status" value="1"/>
</dbReference>
<dbReference type="Proteomes" id="UP000053257">
    <property type="component" value="Unassembled WGS sequence"/>
</dbReference>
<dbReference type="HOGENOM" id="CLU_028286_1_0_1"/>
<dbReference type="GO" id="GO:0030170">
    <property type="term" value="F:pyridoxal phosphate binding"/>
    <property type="evidence" value="ECO:0007669"/>
    <property type="project" value="InterPro"/>
</dbReference>
<feature type="domain" description="MOSC" evidence="1">
    <location>
        <begin position="134"/>
        <end position="338"/>
    </location>
</feature>
<dbReference type="PANTHER" id="PTHR14237:SF19">
    <property type="entry name" value="MITOCHONDRIAL AMIDOXIME REDUCING COMPONENT 1"/>
    <property type="match status" value="1"/>
</dbReference>
<dbReference type="InterPro" id="IPR005302">
    <property type="entry name" value="MoCF_Sase_C"/>
</dbReference>
<organism evidence="2 3">
    <name type="scientific">Phlebiopsis gigantea (strain 11061_1 CR5-6)</name>
    <name type="common">White-rot fungus</name>
    <name type="synonym">Peniophora gigantea</name>
    <dbReference type="NCBI Taxonomy" id="745531"/>
    <lineage>
        <taxon>Eukaryota</taxon>
        <taxon>Fungi</taxon>
        <taxon>Dikarya</taxon>
        <taxon>Basidiomycota</taxon>
        <taxon>Agaricomycotina</taxon>
        <taxon>Agaricomycetes</taxon>
        <taxon>Polyporales</taxon>
        <taxon>Phanerochaetaceae</taxon>
        <taxon>Phlebiopsis</taxon>
    </lineage>
</organism>
<reference evidence="2 3" key="1">
    <citation type="journal article" date="2014" name="PLoS Genet.">
        <title>Analysis of the Phlebiopsis gigantea genome, transcriptome and secretome provides insight into its pioneer colonization strategies of wood.</title>
        <authorList>
            <person name="Hori C."/>
            <person name="Ishida T."/>
            <person name="Igarashi K."/>
            <person name="Samejima M."/>
            <person name="Suzuki H."/>
            <person name="Master E."/>
            <person name="Ferreira P."/>
            <person name="Ruiz-Duenas F.J."/>
            <person name="Held B."/>
            <person name="Canessa P."/>
            <person name="Larrondo L.F."/>
            <person name="Schmoll M."/>
            <person name="Druzhinina I.S."/>
            <person name="Kubicek C.P."/>
            <person name="Gaskell J.A."/>
            <person name="Kersten P."/>
            <person name="St John F."/>
            <person name="Glasner J."/>
            <person name="Sabat G."/>
            <person name="Splinter BonDurant S."/>
            <person name="Syed K."/>
            <person name="Yadav J."/>
            <person name="Mgbeahuruike A.C."/>
            <person name="Kovalchuk A."/>
            <person name="Asiegbu F.O."/>
            <person name="Lackner G."/>
            <person name="Hoffmeister D."/>
            <person name="Rencoret J."/>
            <person name="Gutierrez A."/>
            <person name="Sun H."/>
            <person name="Lindquist E."/>
            <person name="Barry K."/>
            <person name="Riley R."/>
            <person name="Grigoriev I.V."/>
            <person name="Henrissat B."/>
            <person name="Kues U."/>
            <person name="Berka R.M."/>
            <person name="Martinez A.T."/>
            <person name="Covert S.F."/>
            <person name="Blanchette R.A."/>
            <person name="Cullen D."/>
        </authorList>
    </citation>
    <scope>NUCLEOTIDE SEQUENCE [LARGE SCALE GENOMIC DNA]</scope>
    <source>
        <strain evidence="2 3">11061_1 CR5-6</strain>
    </source>
</reference>
<dbReference type="Pfam" id="PF03473">
    <property type="entry name" value="MOSC"/>
    <property type="match status" value="1"/>
</dbReference>
<dbReference type="InterPro" id="IPR011037">
    <property type="entry name" value="Pyrv_Knase-like_insert_dom_sf"/>
</dbReference>
<dbReference type="GO" id="GO:0003824">
    <property type="term" value="F:catalytic activity"/>
    <property type="evidence" value="ECO:0007669"/>
    <property type="project" value="InterPro"/>
</dbReference>
<dbReference type="AlphaFoldDB" id="A0A0C3NXL1"/>
<dbReference type="PANTHER" id="PTHR14237">
    <property type="entry name" value="MOLYBDOPTERIN COFACTOR SULFURASE MOSC"/>
    <property type="match status" value="1"/>
</dbReference>
<dbReference type="STRING" id="745531.A0A0C3NXL1"/>
<evidence type="ECO:0000259" key="1">
    <source>
        <dbReference type="PROSITE" id="PS51340"/>
    </source>
</evidence>
<evidence type="ECO:0000313" key="2">
    <source>
        <dbReference type="EMBL" id="KIP10154.1"/>
    </source>
</evidence>
<dbReference type="SUPFAM" id="SSF141673">
    <property type="entry name" value="MOSC N-terminal domain-like"/>
    <property type="match status" value="1"/>
</dbReference>
<name>A0A0C3NXL1_PHLG1</name>
<accession>A0A0C3NXL1</accession>
<dbReference type="SUPFAM" id="SSF50800">
    <property type="entry name" value="PK beta-barrel domain-like"/>
    <property type="match status" value="1"/>
</dbReference>